<keyword evidence="2" id="KW-1185">Reference proteome</keyword>
<gene>
    <name evidence="1" type="ORF">CERZMDRAFT_98573</name>
</gene>
<protein>
    <submittedName>
        <fullName evidence="1">Uncharacterized protein</fullName>
    </submittedName>
</protein>
<dbReference type="EMBL" id="ML992677">
    <property type="protein sequence ID" value="KAF2211261.1"/>
    <property type="molecule type" value="Genomic_DNA"/>
</dbReference>
<organism evidence="1 2">
    <name type="scientific">Cercospora zeae-maydis SCOH1-5</name>
    <dbReference type="NCBI Taxonomy" id="717836"/>
    <lineage>
        <taxon>Eukaryota</taxon>
        <taxon>Fungi</taxon>
        <taxon>Dikarya</taxon>
        <taxon>Ascomycota</taxon>
        <taxon>Pezizomycotina</taxon>
        <taxon>Dothideomycetes</taxon>
        <taxon>Dothideomycetidae</taxon>
        <taxon>Mycosphaerellales</taxon>
        <taxon>Mycosphaerellaceae</taxon>
        <taxon>Cercospora</taxon>
    </lineage>
</organism>
<proteinExistence type="predicted"/>
<sequence>MTNIIHSPCFSSDQYRQTKTCTTLPPKLATAALCALLPVSLLRPDAVTDSRPKRSFSMRFNKLGVWNQRSASIIGHPDILIPLTDSTRRSRSASVGQHHIKPGRLRFSALVVQYEPRWNLEGLAPWAEECQPHQSASPPPST</sequence>
<accession>A0A6A6FCZ3</accession>
<dbReference type="Proteomes" id="UP000799539">
    <property type="component" value="Unassembled WGS sequence"/>
</dbReference>
<name>A0A6A6FCZ3_9PEZI</name>
<dbReference type="AlphaFoldDB" id="A0A6A6FCZ3"/>
<reference evidence="1" key="1">
    <citation type="journal article" date="2020" name="Stud. Mycol.">
        <title>101 Dothideomycetes genomes: a test case for predicting lifestyles and emergence of pathogens.</title>
        <authorList>
            <person name="Haridas S."/>
            <person name="Albert R."/>
            <person name="Binder M."/>
            <person name="Bloem J."/>
            <person name="Labutti K."/>
            <person name="Salamov A."/>
            <person name="Andreopoulos B."/>
            <person name="Baker S."/>
            <person name="Barry K."/>
            <person name="Bills G."/>
            <person name="Bluhm B."/>
            <person name="Cannon C."/>
            <person name="Castanera R."/>
            <person name="Culley D."/>
            <person name="Daum C."/>
            <person name="Ezra D."/>
            <person name="Gonzalez J."/>
            <person name="Henrissat B."/>
            <person name="Kuo A."/>
            <person name="Liang C."/>
            <person name="Lipzen A."/>
            <person name="Lutzoni F."/>
            <person name="Magnuson J."/>
            <person name="Mondo S."/>
            <person name="Nolan M."/>
            <person name="Ohm R."/>
            <person name="Pangilinan J."/>
            <person name="Park H.-J."/>
            <person name="Ramirez L."/>
            <person name="Alfaro M."/>
            <person name="Sun H."/>
            <person name="Tritt A."/>
            <person name="Yoshinaga Y."/>
            <person name="Zwiers L.-H."/>
            <person name="Turgeon B."/>
            <person name="Goodwin S."/>
            <person name="Spatafora J."/>
            <person name="Crous P."/>
            <person name="Grigoriev I."/>
        </authorList>
    </citation>
    <scope>NUCLEOTIDE SEQUENCE</scope>
    <source>
        <strain evidence="1">SCOH1-5</strain>
    </source>
</reference>
<evidence type="ECO:0000313" key="2">
    <source>
        <dbReference type="Proteomes" id="UP000799539"/>
    </source>
</evidence>
<evidence type="ECO:0000313" key="1">
    <source>
        <dbReference type="EMBL" id="KAF2211261.1"/>
    </source>
</evidence>